<feature type="compositionally biased region" description="Basic and acidic residues" evidence="1">
    <location>
        <begin position="309"/>
        <end position="322"/>
    </location>
</feature>
<feature type="region of interest" description="Disordered" evidence="1">
    <location>
        <begin position="221"/>
        <end position="267"/>
    </location>
</feature>
<feature type="domain" description="PH" evidence="3">
    <location>
        <begin position="668"/>
        <end position="799"/>
    </location>
</feature>
<dbReference type="GO" id="GO:0005085">
    <property type="term" value="F:guanyl-nucleotide exchange factor activity"/>
    <property type="evidence" value="ECO:0007669"/>
    <property type="project" value="InterPro"/>
</dbReference>
<dbReference type="CDD" id="cd13245">
    <property type="entry name" value="PH_PLEKHG7"/>
    <property type="match status" value="1"/>
</dbReference>
<organism evidence="5 6">
    <name type="scientific">Hypsibius exemplaris</name>
    <name type="common">Freshwater tardigrade</name>
    <dbReference type="NCBI Taxonomy" id="2072580"/>
    <lineage>
        <taxon>Eukaryota</taxon>
        <taxon>Metazoa</taxon>
        <taxon>Ecdysozoa</taxon>
        <taxon>Tardigrada</taxon>
        <taxon>Eutardigrada</taxon>
        <taxon>Parachela</taxon>
        <taxon>Hypsibioidea</taxon>
        <taxon>Hypsibiidae</taxon>
        <taxon>Hypsibius</taxon>
    </lineage>
</organism>
<dbReference type="SMART" id="SM00233">
    <property type="entry name" value="PH"/>
    <property type="match status" value="1"/>
</dbReference>
<evidence type="ECO:0000259" key="4">
    <source>
        <dbReference type="PROSITE" id="PS50010"/>
    </source>
</evidence>
<feature type="compositionally biased region" description="Polar residues" evidence="1">
    <location>
        <begin position="236"/>
        <end position="250"/>
    </location>
</feature>
<dbReference type="EMBL" id="MTYJ01000090">
    <property type="protein sequence ID" value="OQV15361.1"/>
    <property type="molecule type" value="Genomic_DNA"/>
</dbReference>
<dbReference type="Gene3D" id="2.30.29.30">
    <property type="entry name" value="Pleckstrin-homology domain (PH domain)/Phosphotyrosine-binding domain (PTB)"/>
    <property type="match status" value="1"/>
</dbReference>
<dbReference type="Proteomes" id="UP000192578">
    <property type="component" value="Unassembled WGS sequence"/>
</dbReference>
<feature type="domain" description="DH" evidence="4">
    <location>
        <begin position="410"/>
        <end position="613"/>
    </location>
</feature>
<gene>
    <name evidence="5" type="ORF">BV898_10467</name>
</gene>
<dbReference type="SUPFAM" id="SSF48065">
    <property type="entry name" value="DBL homology domain (DH-domain)"/>
    <property type="match status" value="1"/>
</dbReference>
<accession>A0A1W0WJG4</accession>
<dbReference type="InterPro" id="IPR035899">
    <property type="entry name" value="DBL_dom_sf"/>
</dbReference>
<feature type="region of interest" description="Disordered" evidence="1">
    <location>
        <begin position="284"/>
        <end position="346"/>
    </location>
</feature>
<feature type="compositionally biased region" description="Low complexity" evidence="1">
    <location>
        <begin position="251"/>
        <end position="267"/>
    </location>
</feature>
<keyword evidence="6" id="KW-1185">Reference proteome</keyword>
<dbReference type="GO" id="GO:0007266">
    <property type="term" value="P:Rho protein signal transduction"/>
    <property type="evidence" value="ECO:0007669"/>
    <property type="project" value="TreeGrafter"/>
</dbReference>
<keyword evidence="2" id="KW-1133">Transmembrane helix</keyword>
<dbReference type="PANTHER" id="PTHR13217:SF6">
    <property type="entry name" value="PLECKSTRIN HOMOLOGY DOMAIN-CONTAINING FAMILY G MEMBER 7"/>
    <property type="match status" value="1"/>
</dbReference>
<dbReference type="InterPro" id="IPR001849">
    <property type="entry name" value="PH_domain"/>
</dbReference>
<dbReference type="PROSITE" id="PS50003">
    <property type="entry name" value="PH_DOMAIN"/>
    <property type="match status" value="1"/>
</dbReference>
<dbReference type="OrthoDB" id="5585231at2759"/>
<feature type="region of interest" description="Disordered" evidence="1">
    <location>
        <begin position="85"/>
        <end position="120"/>
    </location>
</feature>
<protein>
    <submittedName>
        <fullName evidence="5">Pleckstrin-like proteiny domain-containing family G member 7</fullName>
    </submittedName>
</protein>
<evidence type="ECO:0000313" key="5">
    <source>
        <dbReference type="EMBL" id="OQV15361.1"/>
    </source>
</evidence>
<dbReference type="SMART" id="SM00325">
    <property type="entry name" value="RhoGEF"/>
    <property type="match status" value="1"/>
</dbReference>
<keyword evidence="2" id="KW-0472">Membrane</keyword>
<feature type="compositionally biased region" description="Low complexity" evidence="1">
    <location>
        <begin position="90"/>
        <end position="120"/>
    </location>
</feature>
<comment type="caution">
    <text evidence="5">The sequence shown here is derived from an EMBL/GenBank/DDBJ whole genome shotgun (WGS) entry which is preliminary data.</text>
</comment>
<dbReference type="PANTHER" id="PTHR13217">
    <property type="entry name" value="PLECKSTRIN HOMOLOGY DOMAIN-CONTAINING FAMILY G MEMBER 7"/>
    <property type="match status" value="1"/>
</dbReference>
<proteinExistence type="predicted"/>
<dbReference type="InterPro" id="IPR000219">
    <property type="entry name" value="DH_dom"/>
</dbReference>
<dbReference type="SUPFAM" id="SSF50729">
    <property type="entry name" value="PH domain-like"/>
    <property type="match status" value="1"/>
</dbReference>
<evidence type="ECO:0000259" key="3">
    <source>
        <dbReference type="PROSITE" id="PS50003"/>
    </source>
</evidence>
<dbReference type="InterPro" id="IPR040181">
    <property type="entry name" value="PKHG5/7"/>
</dbReference>
<feature type="transmembrane region" description="Helical" evidence="2">
    <location>
        <begin position="20"/>
        <end position="42"/>
    </location>
</feature>
<sequence length="825" mass="91495">MPPLVNAAINWFSWLSSSIRAAVGPIVALTVTAFVSAFFWGLSKAKSEDRSRSYTIPNLPTQQISAVSAVVARDAILNNDSHQTAMKTYSSHPDSLALLPPSSPRSSSPNPSHKAGGSSSSLIIGSIPGSPYEPSSQLARSYSARRHLTADVILPEITSPETPNGMRSENAPSFAVLQHRRSALLPFQGFGEPRRQSSLSGSSSPISFGVAIVNAASSTGAGAGGGGAGGGSKSGEQSAHSAERISCNTLSVSPQQGSPRRRSSVVVIPPMQICPGDLLVYGSNPSTVNSSGNGGSSTSGKPPKSAFSFERHTPYHSVKESPDPIGSTASLQLSETGSGAGSGEGRKKPWSIMKLFDRSSRTKSEIGNLEDQLLTLKTSEFEDNALMRYKILHWSDLTPVSDDLSESEIKRREAIWEMFQSELVLLMDHLLVIKHVFLEPLKQLQVEGFVMHVEPDKLFGNLDELCAANYELCVNFAEMMEDAAKELEPPQFVSIDRIVDLLHKTSVQEFESDDETALTFQRYCLNYINALNYLESVRKHEDFNEYEKFCSQDRRCHRLQLTDLLVTPVQHTMKRPLLLREICKHSEKCGYDCTRLKSLLEETESSLRGLDEKINWLRNFEKLQAIQKQLIWPSVIDLQDPKIYIPEVLKQHLAKQPCEGLILSPRRIIVQEGTLFMIENGKPVEMQVFLFDDMLLLTRKRKGLFKKQKSSVSDPNPGINSWSVAESSTRYIVYKQPMPLDRIMVHDMSPPDQGGGALKNSIVILHISRYQQIIGAVTLQASTEALKVLWLSKLRMTMDRWRSVHFDHKDTLEHSRNQISSVSEF</sequence>
<reference evidence="6" key="1">
    <citation type="submission" date="2017-01" db="EMBL/GenBank/DDBJ databases">
        <title>Comparative genomics of anhydrobiosis in the tardigrade Hypsibius dujardini.</title>
        <authorList>
            <person name="Yoshida Y."/>
            <person name="Koutsovoulos G."/>
            <person name="Laetsch D."/>
            <person name="Stevens L."/>
            <person name="Kumar S."/>
            <person name="Horikawa D."/>
            <person name="Ishino K."/>
            <person name="Komine S."/>
            <person name="Tomita M."/>
            <person name="Blaxter M."/>
            <person name="Arakawa K."/>
        </authorList>
    </citation>
    <scope>NUCLEOTIDE SEQUENCE [LARGE SCALE GENOMIC DNA]</scope>
    <source>
        <strain evidence="6">Z151</strain>
    </source>
</reference>
<evidence type="ECO:0000256" key="1">
    <source>
        <dbReference type="SAM" id="MobiDB-lite"/>
    </source>
</evidence>
<dbReference type="InterPro" id="IPR011993">
    <property type="entry name" value="PH-like_dom_sf"/>
</dbReference>
<dbReference type="Pfam" id="PF16652">
    <property type="entry name" value="PH_13"/>
    <property type="match status" value="1"/>
</dbReference>
<dbReference type="PROSITE" id="PS50010">
    <property type="entry name" value="DH_2"/>
    <property type="match status" value="1"/>
</dbReference>
<name>A0A1W0WJG4_HYPEX</name>
<dbReference type="AlphaFoldDB" id="A0A1W0WJG4"/>
<evidence type="ECO:0000313" key="6">
    <source>
        <dbReference type="Proteomes" id="UP000192578"/>
    </source>
</evidence>
<dbReference type="Gene3D" id="1.20.900.10">
    <property type="entry name" value="Dbl homology (DH) domain"/>
    <property type="match status" value="1"/>
</dbReference>
<dbReference type="Pfam" id="PF00621">
    <property type="entry name" value="RhoGEF"/>
    <property type="match status" value="1"/>
</dbReference>
<keyword evidence="2" id="KW-0812">Transmembrane</keyword>
<evidence type="ECO:0000256" key="2">
    <source>
        <dbReference type="SAM" id="Phobius"/>
    </source>
</evidence>
<feature type="compositionally biased region" description="Gly residues" evidence="1">
    <location>
        <begin position="221"/>
        <end position="233"/>
    </location>
</feature>